<feature type="domain" description="PPM-type phosphatase" evidence="3">
    <location>
        <begin position="15"/>
        <end position="320"/>
    </location>
</feature>
<dbReference type="GO" id="GO:0004722">
    <property type="term" value="F:protein serine/threonine phosphatase activity"/>
    <property type="evidence" value="ECO:0007669"/>
    <property type="project" value="InterPro"/>
</dbReference>
<feature type="compositionally biased region" description="Basic and acidic residues" evidence="1">
    <location>
        <begin position="115"/>
        <end position="124"/>
    </location>
</feature>
<dbReference type="PROSITE" id="PS51746">
    <property type="entry name" value="PPM_2"/>
    <property type="match status" value="1"/>
</dbReference>
<sequence length="620" mass="65279">MADQQTPEQHPLAWDYLAHSEVGLVRKNNQDSGLVSARLLMVADGMGGAAAGDLASAVAVDTMAAIDRGLDDTDNTLEHPEDVAEELRRADLENDQSSEHADHSPDEGEQAPEPVEGHETEHLPAHAAPDDSPSTSTTNEEGTAPAGGDRLQQLAAGISAANTRIADLVSTDYSLEGMGTTVTAAVLDGDRIGLAHIGDSRGYLFRDSELEQLTHDHSWVQSLIDDGKISEEEAAAHPHRSLLLKVLNGQPANEPDLSTVPLQVGDRLLLCSDGLCGFVEDVDIADALDGTSREEAMRLLVDAAHAAGGLDNITIIIADLIDADSTADRAAVTERDQHDDDQRPEPGSVHQVSGPGAATQVLGAAAEHDIAADEEEIRQRAADRDADDADDDEDEEYDEYLVEPGDDSDDEARYAPQPPAKGRWRRPLLLTLVVLLIIGAAAAAGFAWTRTQYYVGADKSQVAIFQGLNESVPGIPLSRVYEVQQLRLADLPAYYQGMVRETIDTDGLDSARATVEQLRATAARCAESQPSTDPADPSGSPTASPKTSPTSTSKSTASAKPTGKQTSKPPAKTTSPKSPSTKSPSTKSPSTKPTSTGATTSASPTAGPTTNGQLPGGEKC</sequence>
<dbReference type="PANTHER" id="PTHR13832">
    <property type="entry name" value="PROTEIN PHOSPHATASE 2C"/>
    <property type="match status" value="1"/>
</dbReference>
<dbReference type="Pfam" id="PF13672">
    <property type="entry name" value="PP2C_2"/>
    <property type="match status" value="1"/>
</dbReference>
<evidence type="ECO:0000256" key="1">
    <source>
        <dbReference type="SAM" id="MobiDB-lite"/>
    </source>
</evidence>
<organism evidence="4 5">
    <name type="scientific">Microlunatus soli</name>
    <dbReference type="NCBI Taxonomy" id="630515"/>
    <lineage>
        <taxon>Bacteria</taxon>
        <taxon>Bacillati</taxon>
        <taxon>Actinomycetota</taxon>
        <taxon>Actinomycetes</taxon>
        <taxon>Propionibacteriales</taxon>
        <taxon>Propionibacteriaceae</taxon>
        <taxon>Microlunatus</taxon>
    </lineage>
</organism>
<dbReference type="PANTHER" id="PTHR13832:SF827">
    <property type="entry name" value="PROTEIN PHOSPHATASE 1L"/>
    <property type="match status" value="1"/>
</dbReference>
<protein>
    <submittedName>
        <fullName evidence="4">Protein phosphatase</fullName>
    </submittedName>
</protein>
<dbReference type="InterPro" id="IPR001932">
    <property type="entry name" value="PPM-type_phosphatase-like_dom"/>
</dbReference>
<dbReference type="CDD" id="cd00143">
    <property type="entry name" value="PP2Cc"/>
    <property type="match status" value="1"/>
</dbReference>
<gene>
    <name evidence="4" type="ORF">SAMN04489812_2455</name>
</gene>
<dbReference type="SMART" id="SM00332">
    <property type="entry name" value="PP2Cc"/>
    <property type="match status" value="1"/>
</dbReference>
<dbReference type="SUPFAM" id="SSF81606">
    <property type="entry name" value="PP2C-like"/>
    <property type="match status" value="1"/>
</dbReference>
<evidence type="ECO:0000313" key="5">
    <source>
        <dbReference type="Proteomes" id="UP000199103"/>
    </source>
</evidence>
<accession>A0A1H1TMW1</accession>
<dbReference type="SMART" id="SM00331">
    <property type="entry name" value="PP2C_SIG"/>
    <property type="match status" value="1"/>
</dbReference>
<keyword evidence="2" id="KW-0812">Transmembrane</keyword>
<name>A0A1H1TMW1_9ACTN</name>
<dbReference type="RefSeq" id="WP_091525046.1">
    <property type="nucleotide sequence ID" value="NZ_LT629772.1"/>
</dbReference>
<feature type="compositionally biased region" description="Low complexity" evidence="1">
    <location>
        <begin position="537"/>
        <end position="610"/>
    </location>
</feature>
<feature type="transmembrane region" description="Helical" evidence="2">
    <location>
        <begin position="428"/>
        <end position="448"/>
    </location>
</feature>
<evidence type="ECO:0000313" key="4">
    <source>
        <dbReference type="EMBL" id="SDS61474.1"/>
    </source>
</evidence>
<proteinExistence type="predicted"/>
<dbReference type="EMBL" id="LT629772">
    <property type="protein sequence ID" value="SDS61474.1"/>
    <property type="molecule type" value="Genomic_DNA"/>
</dbReference>
<feature type="region of interest" description="Disordered" evidence="1">
    <location>
        <begin position="92"/>
        <end position="147"/>
    </location>
</feature>
<dbReference type="Proteomes" id="UP000199103">
    <property type="component" value="Chromosome I"/>
</dbReference>
<feature type="compositionally biased region" description="Acidic residues" evidence="1">
    <location>
        <begin position="385"/>
        <end position="410"/>
    </location>
</feature>
<dbReference type="InterPro" id="IPR036457">
    <property type="entry name" value="PPM-type-like_dom_sf"/>
</dbReference>
<evidence type="ECO:0000256" key="2">
    <source>
        <dbReference type="SAM" id="Phobius"/>
    </source>
</evidence>
<feature type="region of interest" description="Disordered" evidence="1">
    <location>
        <begin position="329"/>
        <end position="355"/>
    </location>
</feature>
<keyword evidence="5" id="KW-1185">Reference proteome</keyword>
<feature type="compositionally biased region" description="Basic and acidic residues" evidence="1">
    <location>
        <begin position="331"/>
        <end position="344"/>
    </location>
</feature>
<feature type="compositionally biased region" description="Basic and acidic residues" evidence="1">
    <location>
        <begin position="92"/>
        <end position="106"/>
    </location>
</feature>
<dbReference type="AlphaFoldDB" id="A0A1H1TMW1"/>
<reference evidence="4 5" key="1">
    <citation type="submission" date="2016-10" db="EMBL/GenBank/DDBJ databases">
        <authorList>
            <person name="de Groot N.N."/>
        </authorList>
    </citation>
    <scope>NUCLEOTIDE SEQUENCE [LARGE SCALE GENOMIC DNA]</scope>
    <source>
        <strain evidence="4 5">DSM 21800</strain>
    </source>
</reference>
<dbReference type="STRING" id="630515.SAMN04489812_2455"/>
<dbReference type="InterPro" id="IPR015655">
    <property type="entry name" value="PP2C"/>
</dbReference>
<keyword evidence="2" id="KW-1133">Transmembrane helix</keyword>
<feature type="region of interest" description="Disordered" evidence="1">
    <location>
        <begin position="521"/>
        <end position="620"/>
    </location>
</feature>
<feature type="region of interest" description="Disordered" evidence="1">
    <location>
        <begin position="378"/>
        <end position="420"/>
    </location>
</feature>
<evidence type="ECO:0000259" key="3">
    <source>
        <dbReference type="PROSITE" id="PS51746"/>
    </source>
</evidence>
<feature type="compositionally biased region" description="Polar residues" evidence="1">
    <location>
        <begin position="132"/>
        <end position="141"/>
    </location>
</feature>
<dbReference type="Gene3D" id="3.60.40.10">
    <property type="entry name" value="PPM-type phosphatase domain"/>
    <property type="match status" value="1"/>
</dbReference>
<keyword evidence="2" id="KW-0472">Membrane</keyword>